<sequence>MATATCRRIMIDTDPFVASSTGGWSDKAHWPASWIRRPGRSEQGMVTGYRLEFTGPIETTIHVTADERYELYLDGELIDRGPDRGDLEHWSFASYLLTAGAGQHRLAARVWSLGDDAPLAQFSRSPGLLLADQDGRLSTGRAPWQVAELPGHRLRSKGVAWGCGAKLELDGRLFPWGWASGADGLTWDPAESAEPGFGAAYANDVPPTRLLLPTLLPPQRAQEFTGSRVRQVADHPGGDTHRLIISPADDLPTEAKAWQQLLTGGPAVVVPAGTGRRVIIDLDDYVCAYPQLRLSGGEAAMIRVHWQESLLDADGGKGDRDQVDGKRFASRGADQDGVGDLFIAGGGEQELHTTLWWEAGRYVEIVVSTADQPLTIESLTFVENHYPFDDLGAFDASDQRLPAVRKLAFRTLQMCSHETTMDCPYYEQLQYAGDTRIQNLVAYVATGDDRLARQALLAFDRSRGTDGLTRSRYPSRIRQTIPPFSLWWIAMVHDFALWRGDLGFVADLMPGVRAVLDAHRRGVDGQGLFHGLDGWNFTDWVPRWSDGAPVDAHWGVSGVLNLQLAHVAGLAADLEDWAGAAVLAEHHRTLADTVRSAAEDHFWSAERGLYADDLGRTTFSEHAQCLALFAGAADGADAVARTIDSSDPDLARTTVYFDHYLFDAYGRIGRPDAMINRMGLWFDLLDTGLRTVVEQPEPTRSDCHAWGAHPIVHTATTLLGIRPIEPGMSRVIIRPQLGPLEWAEATVPTPFGALSVRAEAAAEPTIDLPTGMLLDR</sequence>
<dbReference type="InterPro" id="IPR035398">
    <property type="entry name" value="Bac_rhamnosid_C"/>
</dbReference>
<dbReference type="Gene3D" id="2.60.420.10">
    <property type="entry name" value="Maltose phosphorylase, domain 3"/>
    <property type="match status" value="1"/>
</dbReference>
<keyword evidence="4" id="KW-1185">Reference proteome</keyword>
<proteinExistence type="predicted"/>
<dbReference type="InterPro" id="IPR012341">
    <property type="entry name" value="6hp_glycosidase-like_sf"/>
</dbReference>
<organism evidence="3 4">
    <name type="scientific">Microlunatus soli</name>
    <dbReference type="NCBI Taxonomy" id="630515"/>
    <lineage>
        <taxon>Bacteria</taxon>
        <taxon>Bacillati</taxon>
        <taxon>Actinomycetota</taxon>
        <taxon>Actinomycetes</taxon>
        <taxon>Propionibacteriales</taxon>
        <taxon>Propionibacteriaceae</taxon>
        <taxon>Microlunatus</taxon>
    </lineage>
</organism>
<evidence type="ECO:0000259" key="1">
    <source>
        <dbReference type="Pfam" id="PF17389"/>
    </source>
</evidence>
<dbReference type="GO" id="GO:0005975">
    <property type="term" value="P:carbohydrate metabolic process"/>
    <property type="evidence" value="ECO:0007669"/>
    <property type="project" value="InterPro"/>
</dbReference>
<name>A0A1H2AF75_9ACTN</name>
<evidence type="ECO:0000313" key="4">
    <source>
        <dbReference type="Proteomes" id="UP000199103"/>
    </source>
</evidence>
<dbReference type="EMBL" id="LT629772">
    <property type="protein sequence ID" value="SDT44146.1"/>
    <property type="molecule type" value="Genomic_DNA"/>
</dbReference>
<accession>A0A1H2AF75</accession>
<dbReference type="STRING" id="630515.SAMN04489812_5860"/>
<dbReference type="Pfam" id="PF17390">
    <property type="entry name" value="Bac_rhamnosid_C"/>
    <property type="match status" value="1"/>
</dbReference>
<dbReference type="PANTHER" id="PTHR34987:SF2">
    <property type="entry name" value="B, PUTATIVE (AFU_ORTHOLOGUE AFUA_7G05040)-RELATED"/>
    <property type="match status" value="1"/>
</dbReference>
<dbReference type="InterPro" id="IPR008928">
    <property type="entry name" value="6-hairpin_glycosidase_sf"/>
</dbReference>
<gene>
    <name evidence="3" type="ORF">SAMN04489812_5860</name>
</gene>
<dbReference type="Gene3D" id="2.60.120.260">
    <property type="entry name" value="Galactose-binding domain-like"/>
    <property type="match status" value="2"/>
</dbReference>
<dbReference type="SUPFAM" id="SSF48208">
    <property type="entry name" value="Six-hairpin glycosidases"/>
    <property type="match status" value="1"/>
</dbReference>
<dbReference type="Gene3D" id="1.50.10.10">
    <property type="match status" value="1"/>
</dbReference>
<dbReference type="Pfam" id="PF17389">
    <property type="entry name" value="Bac_rhamnosid6H"/>
    <property type="match status" value="1"/>
</dbReference>
<feature type="domain" description="Alpha-L-rhamnosidase C-terminal" evidence="2">
    <location>
        <begin position="720"/>
        <end position="757"/>
    </location>
</feature>
<evidence type="ECO:0000259" key="2">
    <source>
        <dbReference type="Pfam" id="PF17390"/>
    </source>
</evidence>
<dbReference type="PANTHER" id="PTHR34987">
    <property type="entry name" value="C, PUTATIVE (AFU_ORTHOLOGUE AFUA_3G02880)-RELATED"/>
    <property type="match status" value="1"/>
</dbReference>
<reference evidence="3 4" key="1">
    <citation type="submission" date="2016-10" db="EMBL/GenBank/DDBJ databases">
        <authorList>
            <person name="de Groot N.N."/>
        </authorList>
    </citation>
    <scope>NUCLEOTIDE SEQUENCE [LARGE SCALE GENOMIC DNA]</scope>
    <source>
        <strain evidence="3 4">DSM 21800</strain>
    </source>
</reference>
<dbReference type="RefSeq" id="WP_091530699.1">
    <property type="nucleotide sequence ID" value="NZ_LT629772.1"/>
</dbReference>
<feature type="domain" description="Alpha-L-rhamnosidase six-hairpin glycosidase" evidence="1">
    <location>
        <begin position="390"/>
        <end position="639"/>
    </location>
</feature>
<evidence type="ECO:0000313" key="3">
    <source>
        <dbReference type="EMBL" id="SDT44146.1"/>
    </source>
</evidence>
<protein>
    <submittedName>
        <fullName evidence="3">Alpha-L-rhamnosidase</fullName>
    </submittedName>
</protein>
<dbReference type="Proteomes" id="UP000199103">
    <property type="component" value="Chromosome I"/>
</dbReference>
<dbReference type="AlphaFoldDB" id="A0A1H2AF75"/>
<dbReference type="InterPro" id="IPR035396">
    <property type="entry name" value="Bac_rhamnosid6H"/>
</dbReference>
<dbReference type="OrthoDB" id="9761045at2"/>